<evidence type="ECO:0008006" key="4">
    <source>
        <dbReference type="Google" id="ProtNLM"/>
    </source>
</evidence>
<dbReference type="AlphaFoldDB" id="A0A7W7ZM68"/>
<evidence type="ECO:0000256" key="1">
    <source>
        <dbReference type="SAM" id="Phobius"/>
    </source>
</evidence>
<feature type="transmembrane region" description="Helical" evidence="1">
    <location>
        <begin position="6"/>
        <end position="26"/>
    </location>
</feature>
<name>A0A7W7ZM68_9BACT</name>
<evidence type="ECO:0000313" key="2">
    <source>
        <dbReference type="EMBL" id="MBB5062497.1"/>
    </source>
</evidence>
<dbReference type="Proteomes" id="UP000584867">
    <property type="component" value="Unassembled WGS sequence"/>
</dbReference>
<keyword evidence="1" id="KW-1133">Transmembrane helix</keyword>
<accession>A0A7W7ZM68</accession>
<gene>
    <name evidence="2" type="ORF">HDF15_000827</name>
</gene>
<feature type="transmembrane region" description="Helical" evidence="1">
    <location>
        <begin position="63"/>
        <end position="92"/>
    </location>
</feature>
<sequence length="361" mass="40246">MAHVLITILGLWLLVLILRSMIRIALINRHYRDWFAEAASRVVYSIVSFKLHNNHDPKTRHLILLWFFPAYLLSLIFVYFVGAMTSFVLLYWGLSAVGTWHQAFLASGSALNTLGFATPTTITGQWLAIPEGALGLGIVVFLFTFIPGYQTVIRAREDKTSWLYVRTRDQPTGVALLEWCQRAGIAGGMKDIWGAWEDWFRMLGDTHSVMPMLAMSPSVQQNQSWVLAGAAVLDAASLAACVIDSADRESARICVQTGTRAFLAIADALGRTCPAARLGTYPSREKFELALGRLKLAGLILRSADADLQWRELMSLRERYEESMLFIAKQTFAPLEGSLEDLQHASSSTVSIITYPVDARR</sequence>
<reference evidence="2 3" key="1">
    <citation type="submission" date="2020-08" db="EMBL/GenBank/DDBJ databases">
        <title>Genomic Encyclopedia of Type Strains, Phase IV (KMG-V): Genome sequencing to study the core and pangenomes of soil and plant-associated prokaryotes.</title>
        <authorList>
            <person name="Whitman W."/>
        </authorList>
    </citation>
    <scope>NUCLEOTIDE SEQUENCE [LARGE SCALE GENOMIC DNA]</scope>
    <source>
        <strain evidence="2 3">X5P3</strain>
    </source>
</reference>
<comment type="caution">
    <text evidence="2">The sequence shown here is derived from an EMBL/GenBank/DDBJ whole genome shotgun (WGS) entry which is preliminary data.</text>
</comment>
<protein>
    <recommendedName>
        <fullName evidence="4">Ion transport 2 domain protein</fullName>
    </recommendedName>
</protein>
<dbReference type="EMBL" id="JACHIO010000003">
    <property type="protein sequence ID" value="MBB5062497.1"/>
    <property type="molecule type" value="Genomic_DNA"/>
</dbReference>
<evidence type="ECO:0000313" key="3">
    <source>
        <dbReference type="Proteomes" id="UP000584867"/>
    </source>
</evidence>
<dbReference type="RefSeq" id="WP_184253000.1">
    <property type="nucleotide sequence ID" value="NZ_JACHIO010000003.1"/>
</dbReference>
<organism evidence="2 3">
    <name type="scientific">Granulicella mallensis</name>
    <dbReference type="NCBI Taxonomy" id="940614"/>
    <lineage>
        <taxon>Bacteria</taxon>
        <taxon>Pseudomonadati</taxon>
        <taxon>Acidobacteriota</taxon>
        <taxon>Terriglobia</taxon>
        <taxon>Terriglobales</taxon>
        <taxon>Acidobacteriaceae</taxon>
        <taxon>Granulicella</taxon>
    </lineage>
</organism>
<keyword evidence="1" id="KW-0812">Transmembrane</keyword>
<proteinExistence type="predicted"/>
<keyword evidence="1" id="KW-0472">Membrane</keyword>
<feature type="transmembrane region" description="Helical" evidence="1">
    <location>
        <begin position="126"/>
        <end position="146"/>
    </location>
</feature>